<comment type="caution">
    <text evidence="2">The sequence shown here is derived from an EMBL/GenBank/DDBJ whole genome shotgun (WGS) entry which is preliminary data.</text>
</comment>
<dbReference type="EMBL" id="JARFPL010000016">
    <property type="protein sequence ID" value="MDF0593211.1"/>
    <property type="molecule type" value="Genomic_DNA"/>
</dbReference>
<dbReference type="Gene3D" id="3.30.160.250">
    <property type="match status" value="1"/>
</dbReference>
<dbReference type="Pfam" id="PF15919">
    <property type="entry name" value="HicB_lk_antitox"/>
    <property type="match status" value="1"/>
</dbReference>
<sequence>MKYTIVLEPQEEGGYTVRCLELPGAISQGETKEEALMNIKEAIGLVLEDLSQELLVENAEVLKVELADLC</sequence>
<accession>A0ABT5XEZ3</accession>
<name>A0ABT5XEZ3_9EURY</name>
<proteinExistence type="predicted"/>
<feature type="domain" description="HicB-like antitoxin of toxin-antitoxin system" evidence="1">
    <location>
        <begin position="3"/>
        <end position="56"/>
    </location>
</feature>
<dbReference type="InterPro" id="IPR051404">
    <property type="entry name" value="TA_system_antitoxin"/>
</dbReference>
<evidence type="ECO:0000259" key="1">
    <source>
        <dbReference type="Pfam" id="PF15919"/>
    </source>
</evidence>
<gene>
    <name evidence="2" type="ORF">P0O24_06410</name>
</gene>
<evidence type="ECO:0000313" key="2">
    <source>
        <dbReference type="EMBL" id="MDF0593211.1"/>
    </source>
</evidence>
<dbReference type="Proteomes" id="UP001215956">
    <property type="component" value="Unassembled WGS sequence"/>
</dbReference>
<dbReference type="InterPro" id="IPR035069">
    <property type="entry name" value="TTHA1013/TTHA0281-like"/>
</dbReference>
<protein>
    <submittedName>
        <fullName evidence="2">Type II toxin-antitoxin system HicB family antitoxin</fullName>
    </submittedName>
</protein>
<dbReference type="PANTHER" id="PTHR34504">
    <property type="entry name" value="ANTITOXIN HICB"/>
    <property type="match status" value="1"/>
</dbReference>
<dbReference type="SUPFAM" id="SSF143100">
    <property type="entry name" value="TTHA1013/TTHA0281-like"/>
    <property type="match status" value="1"/>
</dbReference>
<reference evidence="2 3" key="1">
    <citation type="submission" date="2023-03" db="EMBL/GenBank/DDBJ databases">
        <title>Whole genome sequencing of Methanotrichaceae archaeon M04Ac.</title>
        <authorList>
            <person name="Khomyakova M.A."/>
            <person name="Merkel A.Y."/>
            <person name="Slobodkin A.I."/>
        </authorList>
    </citation>
    <scope>NUCLEOTIDE SEQUENCE [LARGE SCALE GENOMIC DNA]</scope>
    <source>
        <strain evidence="2 3">M04Ac</strain>
    </source>
</reference>
<dbReference type="InterPro" id="IPR031807">
    <property type="entry name" value="HicB-like"/>
</dbReference>
<organism evidence="2 3">
    <name type="scientific">Candidatus Methanocrinis alkalitolerans</name>
    <dbReference type="NCBI Taxonomy" id="3033395"/>
    <lineage>
        <taxon>Archaea</taxon>
        <taxon>Methanobacteriati</taxon>
        <taxon>Methanobacteriota</taxon>
        <taxon>Stenosarchaea group</taxon>
        <taxon>Methanomicrobia</taxon>
        <taxon>Methanotrichales</taxon>
        <taxon>Methanotrichaceae</taxon>
        <taxon>Methanocrinis</taxon>
    </lineage>
</organism>
<evidence type="ECO:0000313" key="3">
    <source>
        <dbReference type="Proteomes" id="UP001215956"/>
    </source>
</evidence>
<dbReference type="RefSeq" id="WP_316968916.1">
    <property type="nucleotide sequence ID" value="NZ_JARFPL010000016.1"/>
</dbReference>
<dbReference type="PANTHER" id="PTHR34504:SF4">
    <property type="entry name" value="ANTITOXIN HICB"/>
    <property type="match status" value="1"/>
</dbReference>
<keyword evidence="3" id="KW-1185">Reference proteome</keyword>